<evidence type="ECO:0000313" key="1">
    <source>
        <dbReference type="EMBL" id="EKJ77238.1"/>
    </source>
</evidence>
<name>K3VT52_FUSPC</name>
<dbReference type="AlphaFoldDB" id="K3VT52"/>
<gene>
    <name evidence="1" type="ORF">FPSE_02513</name>
</gene>
<dbReference type="EMBL" id="AFNW01000060">
    <property type="protein sequence ID" value="EKJ77238.1"/>
    <property type="molecule type" value="Genomic_DNA"/>
</dbReference>
<dbReference type="KEGG" id="fpu:FPSE_02513"/>
<sequence length="135" mass="14564">MSPYCLGHELMVCLAVLPQHGKLFHPWISCIGLVPAVLCEISKVDDATLISADQDPSRVQVKCSTQVQAPNRSSVLMKERLIATTQASSSHRDRALMRGGLEMGAESLAVLPNAREPADCGKPLQLGVYMAIVSH</sequence>
<dbReference type="OrthoDB" id="10400711at2759"/>
<evidence type="ECO:0000313" key="2">
    <source>
        <dbReference type="Proteomes" id="UP000007978"/>
    </source>
</evidence>
<proteinExistence type="predicted"/>
<protein>
    <submittedName>
        <fullName evidence="1">Uncharacterized protein</fullName>
    </submittedName>
</protein>
<accession>K3VT52</accession>
<dbReference type="GeneID" id="20361132"/>
<comment type="caution">
    <text evidence="1">The sequence shown here is derived from an EMBL/GenBank/DDBJ whole genome shotgun (WGS) entry which is preliminary data.</text>
</comment>
<dbReference type="HOGENOM" id="CLU_1885890_0_0_1"/>
<dbReference type="Proteomes" id="UP000007978">
    <property type="component" value="Chromosome 3"/>
</dbReference>
<reference evidence="1 2" key="1">
    <citation type="journal article" date="2012" name="PLoS Pathog.">
        <title>Comparative pathogenomics reveals horizontally acquired novel virulence genes in fungi infecting cereal hosts.</title>
        <authorList>
            <person name="Gardiner D.M."/>
            <person name="McDonald M.C."/>
            <person name="Covarelli L."/>
            <person name="Solomon P.S."/>
            <person name="Rusu A.G."/>
            <person name="Marshall M."/>
            <person name="Kazan K."/>
            <person name="Chakraborty S."/>
            <person name="McDonald B.A."/>
            <person name="Manners J.M."/>
        </authorList>
    </citation>
    <scope>NUCLEOTIDE SEQUENCE [LARGE SCALE GENOMIC DNA]</scope>
    <source>
        <strain evidence="1 2">CS3096</strain>
    </source>
</reference>
<keyword evidence="2" id="KW-1185">Reference proteome</keyword>
<dbReference type="RefSeq" id="XP_009253907.1">
    <property type="nucleotide sequence ID" value="XM_009255632.1"/>
</dbReference>
<organism evidence="1 2">
    <name type="scientific">Fusarium pseudograminearum (strain CS3096)</name>
    <name type="common">Wheat and barley crown-rot fungus</name>
    <dbReference type="NCBI Taxonomy" id="1028729"/>
    <lineage>
        <taxon>Eukaryota</taxon>
        <taxon>Fungi</taxon>
        <taxon>Dikarya</taxon>
        <taxon>Ascomycota</taxon>
        <taxon>Pezizomycotina</taxon>
        <taxon>Sordariomycetes</taxon>
        <taxon>Hypocreomycetidae</taxon>
        <taxon>Hypocreales</taxon>
        <taxon>Nectriaceae</taxon>
        <taxon>Fusarium</taxon>
    </lineage>
</organism>